<sequence length="916" mass="99873">MAKQATRTRKPTAKKAIKAVKSTASSTVKRQRDVSSAQTAAAARRNKKAVLQAKREEAQRRAREWAKRELGGKKVASSLFPPASSIAPVIYSSEDEEDDEDADDEDEEGSINVNPNNCNQHISTQTHPFAGSHQNSVRAPVDAESVEDDDIFFDAMEVLTDDFGGVGVDPDAAESPSAPPSTNVNIRDFHSARRQYLSSKQVQECHVILHDRSRQQPPRQSRSEVHMAGTTSGSGGTSSREDEIRRKKDGKINNKQSVADEYAEKIGAKLGGKRGRQMGRMLGIDVPISSSQPRLSIDEASTNSAENAKGKKPKLGALTDDDNLEEIEEDDYSLVDVLRHYETDDDDDLSMASEAAAEAIELLRRNVDMDNDNADEMEEEDMIDAVARALAEREEEAKSGFRSSTTTAPPMQDESTPTTAAALESTTQTTSGVGGSWSSPNKQSPDEYQPKVGTWGAFPRPRNISVAYGGGKRVGAGVKADETLKQQSIDSTKERLRAYREKMGIEVQSEKDYADVIEEALLLAGRAMQRGSYGAGVSALEKVTQYCSTRSKLGGKVFLELAMAYEAEGKTDQAIGLYATLTKSPIEEIKMNADKLLYGLEAINFMRNEAKLEDFSRKKAAETFIDATGFREMSKNFDKVYNTAYIDLDKGSQYYRMLTENVVRSTREARQILLKAVSASEVERMKVVQALRSISRHFDDALLLEKKNEEAKNVPVDYAGRPIVTARRSTSTTQDDLAAAIGLDGFVLSEPTQMLNNLDGEWRLQLMADKKGDGVDFFNTTLFWQRIDTSTSGDTMAYISGSKGMRTSLQSGTLNFNEEERILSRDGVSSTSSGVVVGGGDGGGGGLLSMLFGGAGGSAAAAAGQMIKVPQQVLSVDSALLITRAIVKVNAIDNVKDYYSVWRRVESGTYAGENKS</sequence>
<dbReference type="AlphaFoldDB" id="A0ABD3M7T5"/>
<feature type="compositionally biased region" description="Polar residues" evidence="1">
    <location>
        <begin position="401"/>
        <end position="419"/>
    </location>
</feature>
<feature type="compositionally biased region" description="Polar residues" evidence="1">
    <location>
        <begin position="111"/>
        <end position="137"/>
    </location>
</feature>
<feature type="region of interest" description="Disordered" evidence="1">
    <location>
        <begin position="293"/>
        <end position="321"/>
    </location>
</feature>
<feature type="compositionally biased region" description="Basic and acidic residues" evidence="1">
    <location>
        <begin position="53"/>
        <end position="72"/>
    </location>
</feature>
<accession>A0ABD3M7T5</accession>
<reference evidence="2 3" key="1">
    <citation type="submission" date="2024-10" db="EMBL/GenBank/DDBJ databases">
        <title>Updated reference genomes for cyclostephanoid diatoms.</title>
        <authorList>
            <person name="Roberts W.R."/>
            <person name="Alverson A.J."/>
        </authorList>
    </citation>
    <scope>NUCLEOTIDE SEQUENCE [LARGE SCALE GENOMIC DNA]</scope>
    <source>
        <strain evidence="2 3">AJA232-27</strain>
    </source>
</reference>
<feature type="compositionally biased region" description="Basic residues" evidence="1">
    <location>
        <begin position="1"/>
        <end position="18"/>
    </location>
</feature>
<organism evidence="2 3">
    <name type="scientific">Discostella pseudostelligera</name>
    <dbReference type="NCBI Taxonomy" id="259834"/>
    <lineage>
        <taxon>Eukaryota</taxon>
        <taxon>Sar</taxon>
        <taxon>Stramenopiles</taxon>
        <taxon>Ochrophyta</taxon>
        <taxon>Bacillariophyta</taxon>
        <taxon>Coscinodiscophyceae</taxon>
        <taxon>Thalassiosirophycidae</taxon>
        <taxon>Stephanodiscales</taxon>
        <taxon>Stephanodiscaceae</taxon>
        <taxon>Discostella</taxon>
    </lineage>
</organism>
<gene>
    <name evidence="2" type="ORF">ACHAWU_004880</name>
</gene>
<protein>
    <submittedName>
        <fullName evidence="2">Uncharacterized protein</fullName>
    </submittedName>
</protein>
<dbReference type="EMBL" id="JALLBG020000237">
    <property type="protein sequence ID" value="KAL3758242.1"/>
    <property type="molecule type" value="Genomic_DNA"/>
</dbReference>
<dbReference type="Proteomes" id="UP001530293">
    <property type="component" value="Unassembled WGS sequence"/>
</dbReference>
<feature type="region of interest" description="Disordered" evidence="1">
    <location>
        <begin position="392"/>
        <end position="456"/>
    </location>
</feature>
<evidence type="ECO:0000313" key="2">
    <source>
        <dbReference type="EMBL" id="KAL3758242.1"/>
    </source>
</evidence>
<evidence type="ECO:0000256" key="1">
    <source>
        <dbReference type="SAM" id="MobiDB-lite"/>
    </source>
</evidence>
<dbReference type="PANTHER" id="PTHR35482:SF1">
    <property type="entry name" value="CYTOCHROME C OXIDASE SUBUNIT"/>
    <property type="match status" value="1"/>
</dbReference>
<keyword evidence="3" id="KW-1185">Reference proteome</keyword>
<feature type="compositionally biased region" description="Acidic residues" evidence="1">
    <location>
        <begin position="93"/>
        <end position="109"/>
    </location>
</feature>
<name>A0ABD3M7T5_9STRA</name>
<dbReference type="PANTHER" id="PTHR35482">
    <property type="entry name" value="CYTOCHROME C OXIDASE SUBUNIT"/>
    <property type="match status" value="1"/>
</dbReference>
<evidence type="ECO:0000313" key="3">
    <source>
        <dbReference type="Proteomes" id="UP001530293"/>
    </source>
</evidence>
<feature type="region of interest" description="Disordered" evidence="1">
    <location>
        <begin position="1"/>
        <end position="142"/>
    </location>
</feature>
<proteinExistence type="predicted"/>
<comment type="caution">
    <text evidence="2">The sequence shown here is derived from an EMBL/GenBank/DDBJ whole genome shotgun (WGS) entry which is preliminary data.</text>
</comment>
<feature type="region of interest" description="Disordered" evidence="1">
    <location>
        <begin position="210"/>
        <end position="256"/>
    </location>
</feature>
<feature type="compositionally biased region" description="Polar residues" evidence="1">
    <location>
        <begin position="293"/>
        <end position="306"/>
    </location>
</feature>
<feature type="compositionally biased region" description="Low complexity" evidence="1">
    <location>
        <begin position="425"/>
        <end position="439"/>
    </location>
</feature>
<feature type="compositionally biased region" description="Basic and acidic residues" evidence="1">
    <location>
        <begin position="239"/>
        <end position="252"/>
    </location>
</feature>
<feature type="compositionally biased region" description="Polar residues" evidence="1">
    <location>
        <begin position="22"/>
        <end position="39"/>
    </location>
</feature>